<keyword evidence="1 2" id="KW-0597">Phosphoprotein</keyword>
<evidence type="ECO:0000313" key="5">
    <source>
        <dbReference type="Proteomes" id="UP000199409"/>
    </source>
</evidence>
<proteinExistence type="predicted"/>
<accession>A0A1H4BFC0</accession>
<reference evidence="4 5" key="1">
    <citation type="submission" date="2016-10" db="EMBL/GenBank/DDBJ databases">
        <authorList>
            <person name="de Groot N.N."/>
        </authorList>
    </citation>
    <scope>NUCLEOTIDE SEQUENCE [LARGE SCALE GENOMIC DNA]</scope>
    <source>
        <strain evidence="4 5">DSM 7343</strain>
    </source>
</reference>
<dbReference type="STRING" id="37625.SAMN05660420_02181"/>
<protein>
    <submittedName>
        <fullName evidence="4">Response regulator receiver domain-containing protein</fullName>
    </submittedName>
</protein>
<dbReference type="Pfam" id="PF00072">
    <property type="entry name" value="Response_reg"/>
    <property type="match status" value="1"/>
</dbReference>
<dbReference type="Gene3D" id="3.40.50.2300">
    <property type="match status" value="1"/>
</dbReference>
<feature type="modified residue" description="4-aspartylphosphate" evidence="2">
    <location>
        <position position="50"/>
    </location>
</feature>
<evidence type="ECO:0000256" key="1">
    <source>
        <dbReference type="ARBA" id="ARBA00022553"/>
    </source>
</evidence>
<dbReference type="InterPro" id="IPR050595">
    <property type="entry name" value="Bact_response_regulator"/>
</dbReference>
<dbReference type="PANTHER" id="PTHR44591:SF3">
    <property type="entry name" value="RESPONSE REGULATORY DOMAIN-CONTAINING PROTEIN"/>
    <property type="match status" value="1"/>
</dbReference>
<dbReference type="SMART" id="SM00448">
    <property type="entry name" value="REC"/>
    <property type="match status" value="1"/>
</dbReference>
<dbReference type="EMBL" id="FNQN01000006">
    <property type="protein sequence ID" value="SEA46851.1"/>
    <property type="molecule type" value="Genomic_DNA"/>
</dbReference>
<dbReference type="SUPFAM" id="SSF52172">
    <property type="entry name" value="CheY-like"/>
    <property type="match status" value="1"/>
</dbReference>
<dbReference type="GO" id="GO:0000160">
    <property type="term" value="P:phosphorelay signal transduction system"/>
    <property type="evidence" value="ECO:0007669"/>
    <property type="project" value="InterPro"/>
</dbReference>
<organism evidence="4 5">
    <name type="scientific">Desulfuromusa kysingii</name>
    <dbReference type="NCBI Taxonomy" id="37625"/>
    <lineage>
        <taxon>Bacteria</taxon>
        <taxon>Pseudomonadati</taxon>
        <taxon>Thermodesulfobacteriota</taxon>
        <taxon>Desulfuromonadia</taxon>
        <taxon>Desulfuromonadales</taxon>
        <taxon>Geopsychrobacteraceae</taxon>
        <taxon>Desulfuromusa</taxon>
    </lineage>
</organism>
<evidence type="ECO:0000259" key="3">
    <source>
        <dbReference type="PROSITE" id="PS50110"/>
    </source>
</evidence>
<gene>
    <name evidence="4" type="ORF">SAMN05660420_02181</name>
</gene>
<dbReference type="PANTHER" id="PTHR44591">
    <property type="entry name" value="STRESS RESPONSE REGULATOR PROTEIN 1"/>
    <property type="match status" value="1"/>
</dbReference>
<evidence type="ECO:0000313" key="4">
    <source>
        <dbReference type="EMBL" id="SEA46851.1"/>
    </source>
</evidence>
<dbReference type="PROSITE" id="PS50110">
    <property type="entry name" value="RESPONSE_REGULATORY"/>
    <property type="match status" value="1"/>
</dbReference>
<dbReference type="Proteomes" id="UP000199409">
    <property type="component" value="Unassembled WGS sequence"/>
</dbReference>
<dbReference type="InterPro" id="IPR001789">
    <property type="entry name" value="Sig_transdc_resp-reg_receiver"/>
</dbReference>
<keyword evidence="5" id="KW-1185">Reference proteome</keyword>
<dbReference type="InterPro" id="IPR011006">
    <property type="entry name" value="CheY-like_superfamily"/>
</dbReference>
<evidence type="ECO:0000256" key="2">
    <source>
        <dbReference type="PROSITE-ProRule" id="PRU00169"/>
    </source>
</evidence>
<feature type="domain" description="Response regulatory" evidence="3">
    <location>
        <begin position="1"/>
        <end position="115"/>
    </location>
</feature>
<dbReference type="AlphaFoldDB" id="A0A1H4BFC0"/>
<sequence>MILIVDDEVNTRIGLVKLLCQDGYQTDAVANGIEALEYLEKKMVDLVITDINMPEMNGFVFFHQLTQYYPDIKVIMITAYSGVERFLHLTDSEYPTCLHKPFKVEELRALIRNSLQQPYSLKGTIAPDRRRP</sequence>
<name>A0A1H4BFC0_9BACT</name>